<dbReference type="EMBL" id="FPHJ01000041">
    <property type="protein sequence ID" value="SFV63779.1"/>
    <property type="molecule type" value="Genomic_DNA"/>
</dbReference>
<dbReference type="GO" id="GO:0097367">
    <property type="term" value="F:carbohydrate derivative binding"/>
    <property type="evidence" value="ECO:0007669"/>
    <property type="project" value="InterPro"/>
</dbReference>
<keyword evidence="4" id="KW-0312">Gluconeogenesis</keyword>
<evidence type="ECO:0000256" key="3">
    <source>
        <dbReference type="ARBA" id="ARBA00011952"/>
    </source>
</evidence>
<dbReference type="GO" id="GO:0048029">
    <property type="term" value="F:monosaccharide binding"/>
    <property type="evidence" value="ECO:0007669"/>
    <property type="project" value="TreeGrafter"/>
</dbReference>
<dbReference type="PROSITE" id="PS00765">
    <property type="entry name" value="P_GLUCOSE_ISOMERASE_1"/>
    <property type="match status" value="1"/>
</dbReference>
<evidence type="ECO:0000256" key="2">
    <source>
        <dbReference type="ARBA" id="ARBA00006604"/>
    </source>
</evidence>
<dbReference type="GO" id="GO:0005829">
    <property type="term" value="C:cytosol"/>
    <property type="evidence" value="ECO:0007669"/>
    <property type="project" value="TreeGrafter"/>
</dbReference>
<evidence type="ECO:0000256" key="7">
    <source>
        <dbReference type="ARBA" id="ARBA00029321"/>
    </source>
</evidence>
<dbReference type="CDD" id="cd05015">
    <property type="entry name" value="SIS_PGI_1"/>
    <property type="match status" value="1"/>
</dbReference>
<protein>
    <recommendedName>
        <fullName evidence="3">glucose-6-phosphate isomerase</fullName>
        <ecNumber evidence="3">5.3.1.9</ecNumber>
    </recommendedName>
</protein>
<dbReference type="Gene3D" id="3.40.50.10490">
    <property type="entry name" value="Glucose-6-phosphate isomerase like protein, domain 1"/>
    <property type="match status" value="2"/>
</dbReference>
<dbReference type="CDD" id="cd05016">
    <property type="entry name" value="SIS_PGI_2"/>
    <property type="match status" value="1"/>
</dbReference>
<comment type="pathway">
    <text evidence="1">Carbohydrate degradation; glycolysis; D-glyceraldehyde 3-phosphate and glycerone phosphate from D-glucose: step 2/4.</text>
</comment>
<evidence type="ECO:0000256" key="1">
    <source>
        <dbReference type="ARBA" id="ARBA00004926"/>
    </source>
</evidence>
<organism evidence="8">
    <name type="scientific">hydrothermal vent metagenome</name>
    <dbReference type="NCBI Taxonomy" id="652676"/>
    <lineage>
        <taxon>unclassified sequences</taxon>
        <taxon>metagenomes</taxon>
        <taxon>ecological metagenomes</taxon>
    </lineage>
</organism>
<dbReference type="InterPro" id="IPR046348">
    <property type="entry name" value="SIS_dom_sf"/>
</dbReference>
<evidence type="ECO:0000256" key="6">
    <source>
        <dbReference type="ARBA" id="ARBA00023235"/>
    </source>
</evidence>
<dbReference type="InterPro" id="IPR018189">
    <property type="entry name" value="Phosphoglucose_isomerase_CS"/>
</dbReference>
<proteinExistence type="inferred from homology"/>
<dbReference type="NCBIfam" id="NF001211">
    <property type="entry name" value="PRK00179.1"/>
    <property type="match status" value="1"/>
</dbReference>
<dbReference type="UniPathway" id="UPA00109">
    <property type="reaction ID" value="UER00181"/>
</dbReference>
<keyword evidence="6 8" id="KW-0413">Isomerase</keyword>
<comment type="similarity">
    <text evidence="2">Belongs to the GPI family.</text>
</comment>
<dbReference type="GO" id="GO:0006094">
    <property type="term" value="P:gluconeogenesis"/>
    <property type="evidence" value="ECO:0007669"/>
    <property type="project" value="UniProtKB-KW"/>
</dbReference>
<dbReference type="GO" id="GO:0006096">
    <property type="term" value="P:glycolytic process"/>
    <property type="evidence" value="ECO:0007669"/>
    <property type="project" value="UniProtKB-UniPathway"/>
</dbReference>
<dbReference type="PROSITE" id="PS00174">
    <property type="entry name" value="P_GLUCOSE_ISOMERASE_2"/>
    <property type="match status" value="1"/>
</dbReference>
<dbReference type="PRINTS" id="PR00662">
    <property type="entry name" value="G6PISOMERASE"/>
</dbReference>
<keyword evidence="5" id="KW-0324">Glycolysis</keyword>
<dbReference type="InterPro" id="IPR023096">
    <property type="entry name" value="G6P_Isomerase_C"/>
</dbReference>
<dbReference type="Gene3D" id="1.10.1390.10">
    <property type="match status" value="1"/>
</dbReference>
<dbReference type="PANTHER" id="PTHR11469">
    <property type="entry name" value="GLUCOSE-6-PHOSPHATE ISOMERASE"/>
    <property type="match status" value="1"/>
</dbReference>
<dbReference type="GO" id="GO:0051156">
    <property type="term" value="P:glucose 6-phosphate metabolic process"/>
    <property type="evidence" value="ECO:0007669"/>
    <property type="project" value="TreeGrafter"/>
</dbReference>
<comment type="catalytic activity">
    <reaction evidence="7">
        <text>alpha-D-glucose 6-phosphate = beta-D-fructose 6-phosphate</text>
        <dbReference type="Rhea" id="RHEA:11816"/>
        <dbReference type="ChEBI" id="CHEBI:57634"/>
        <dbReference type="ChEBI" id="CHEBI:58225"/>
        <dbReference type="EC" id="5.3.1.9"/>
    </reaction>
</comment>
<evidence type="ECO:0000313" key="8">
    <source>
        <dbReference type="EMBL" id="SFV63779.1"/>
    </source>
</evidence>
<dbReference type="InterPro" id="IPR001672">
    <property type="entry name" value="G6P_Isomerase"/>
</dbReference>
<reference evidence="8" key="1">
    <citation type="submission" date="2016-10" db="EMBL/GenBank/DDBJ databases">
        <authorList>
            <person name="de Groot N.N."/>
        </authorList>
    </citation>
    <scope>NUCLEOTIDE SEQUENCE</scope>
</reference>
<gene>
    <name evidence="8" type="ORF">MNB_SUP05-5-946</name>
</gene>
<accession>A0A1W1CDB6</accession>
<dbReference type="InterPro" id="IPR035476">
    <property type="entry name" value="SIS_PGI_1"/>
</dbReference>
<sequence length="507" mass="57428">MNKKLINLAKKIKEISLTEIFAENKNRFKKFSITIDGMLFDYSKQKITDEVKKALLDFAKEKHLKQKIKDLFLGKYRNISEDRIVYHTALRAINKTPQIQKELDKMLIFSEKIRLGKWRGVSGERITDVINIGVGGSDLGPKMVCKALNHLDDNLIKTHFVSSIDGEQIQKIISTLNPKTSLFIISSKSWTTSDTMVNFAIAKEWILKIRTNFDNKSIIKQHFVAVTANVKLAKEDIAEDNIFEFWDFIGGRFSLFSAIGLPIALQFGMDVFDELLVGANKMDTHFQSEAFDNNIPVLMALIEIWNTNFLDISNRAILPYSASFSELSAYLSQLEMESLGKSVDNQGNRINYHTGSIIFGEVGSNAQHAFYQLFHQGTRQISMDFIALVNGVRDSKLNKLSLINCLAQSQVFAFGAKDKNILKTYQGDKPSNTILLEKLSAKNLGMLISLYEHKVFTQSVLWNINAFDQWGVELGKTIAKNIAENKIAQTDCSTTGLLDFVNRYKQD</sequence>
<dbReference type="InterPro" id="IPR035482">
    <property type="entry name" value="SIS_PGI_2"/>
</dbReference>
<dbReference type="PANTHER" id="PTHR11469:SF1">
    <property type="entry name" value="GLUCOSE-6-PHOSPHATE ISOMERASE"/>
    <property type="match status" value="1"/>
</dbReference>
<dbReference type="SUPFAM" id="SSF53697">
    <property type="entry name" value="SIS domain"/>
    <property type="match status" value="1"/>
</dbReference>
<name>A0A1W1CDB6_9ZZZZ</name>
<dbReference type="HAMAP" id="MF_00473">
    <property type="entry name" value="G6P_isomerase"/>
    <property type="match status" value="1"/>
</dbReference>
<dbReference type="Pfam" id="PF00342">
    <property type="entry name" value="PGI"/>
    <property type="match status" value="1"/>
</dbReference>
<evidence type="ECO:0000256" key="5">
    <source>
        <dbReference type="ARBA" id="ARBA00023152"/>
    </source>
</evidence>
<dbReference type="EC" id="5.3.1.9" evidence="3"/>
<evidence type="ECO:0000256" key="4">
    <source>
        <dbReference type="ARBA" id="ARBA00022432"/>
    </source>
</evidence>
<dbReference type="GO" id="GO:0004347">
    <property type="term" value="F:glucose-6-phosphate isomerase activity"/>
    <property type="evidence" value="ECO:0007669"/>
    <property type="project" value="UniProtKB-EC"/>
</dbReference>
<dbReference type="AlphaFoldDB" id="A0A1W1CDB6"/>
<dbReference type="PROSITE" id="PS51463">
    <property type="entry name" value="P_GLUCOSE_ISOMERASE_3"/>
    <property type="match status" value="1"/>
</dbReference>